<organism evidence="7 8">
    <name type="scientific">Paenibacillus terreus</name>
    <dbReference type="NCBI Taxonomy" id="1387834"/>
    <lineage>
        <taxon>Bacteria</taxon>
        <taxon>Bacillati</taxon>
        <taxon>Bacillota</taxon>
        <taxon>Bacilli</taxon>
        <taxon>Bacillales</taxon>
        <taxon>Paenibacillaceae</taxon>
        <taxon>Paenibacillus</taxon>
    </lineage>
</organism>
<feature type="domain" description="HTH araC/xylS-type" evidence="5">
    <location>
        <begin position="418"/>
        <end position="516"/>
    </location>
</feature>
<dbReference type="EMBL" id="JBHILM010000012">
    <property type="protein sequence ID" value="MFB5681753.1"/>
    <property type="molecule type" value="Genomic_DNA"/>
</dbReference>
<dbReference type="PANTHER" id="PTHR43280">
    <property type="entry name" value="ARAC-FAMILY TRANSCRIPTIONAL REGULATOR"/>
    <property type="match status" value="1"/>
</dbReference>
<dbReference type="SMART" id="SM00448">
    <property type="entry name" value="REC"/>
    <property type="match status" value="1"/>
</dbReference>
<sequence length="517" mass="58338">MEQMCRILIVDDETLVRQGIKHYLNWEQYGFEITGEAANGREALELIETVHPHIVITDIVMPLMDGEEFTRVVKSRYPHIEIIVLSSYGEFEYVRSTFQSGVADYILKPKLETEELLRVLQKTARRIPSLQYTGGSGEHAVTVESVIGKLVASYDVEYDPDIPRRHFPYGGFCLLGMDKGRSSVKDKTAGLTDPGQELADSLRAALEHVVIMPVPADSHLSVWLVNVEQASYAQLLAKAETLAQSPSIGQPGAGWVASHWFRDFGQLGSVFRDRLMKLLDRRFYFPDALLLTEDSLPQPAAAVALFDLKRFAEDMKREHFEEAFQSLRDQVAGMAEDYSSSASEFRSFLGNIIFNITILLGGSGYDVKELDKAKFAYFQAIEEAGHVHEATARLEDFLQEADRLISLKQQQTGDDNMKMLLDYINDHYSEPLSLTALAKHFHFNPSYLSTYFTAHNKEGFSEYLNKVRVDKAAELLRSSAAPISEIGSLVGYSDHSYFTKVFKKLTGCSPSQYRRKH</sequence>
<dbReference type="Proteomes" id="UP001580407">
    <property type="component" value="Unassembled WGS sequence"/>
</dbReference>
<keyword evidence="2" id="KW-0238">DNA-binding</keyword>
<keyword evidence="3" id="KW-0804">Transcription</keyword>
<keyword evidence="8" id="KW-1185">Reference proteome</keyword>
<dbReference type="PROSITE" id="PS01124">
    <property type="entry name" value="HTH_ARAC_FAMILY_2"/>
    <property type="match status" value="1"/>
</dbReference>
<gene>
    <name evidence="7" type="ORF">ACE3NQ_12590</name>
</gene>
<keyword evidence="1" id="KW-0805">Transcription regulation</keyword>
<dbReference type="SUPFAM" id="SSF46689">
    <property type="entry name" value="Homeodomain-like"/>
    <property type="match status" value="2"/>
</dbReference>
<evidence type="ECO:0000256" key="4">
    <source>
        <dbReference type="PROSITE-ProRule" id="PRU00169"/>
    </source>
</evidence>
<evidence type="ECO:0000259" key="6">
    <source>
        <dbReference type="PROSITE" id="PS50110"/>
    </source>
</evidence>
<dbReference type="SMART" id="SM00342">
    <property type="entry name" value="HTH_ARAC"/>
    <property type="match status" value="1"/>
</dbReference>
<feature type="domain" description="Response regulatory" evidence="6">
    <location>
        <begin position="6"/>
        <end position="123"/>
    </location>
</feature>
<evidence type="ECO:0000256" key="1">
    <source>
        <dbReference type="ARBA" id="ARBA00023015"/>
    </source>
</evidence>
<proteinExistence type="predicted"/>
<protein>
    <submittedName>
        <fullName evidence="7">Response regulator</fullName>
    </submittedName>
</protein>
<dbReference type="PANTHER" id="PTHR43280:SF28">
    <property type="entry name" value="HTH-TYPE TRANSCRIPTIONAL ACTIVATOR RHAS"/>
    <property type="match status" value="1"/>
</dbReference>
<dbReference type="Pfam" id="PF12833">
    <property type="entry name" value="HTH_18"/>
    <property type="match status" value="1"/>
</dbReference>
<dbReference type="InterPro" id="IPR018062">
    <property type="entry name" value="HTH_AraC-typ_CS"/>
</dbReference>
<dbReference type="SUPFAM" id="SSF52172">
    <property type="entry name" value="CheY-like"/>
    <property type="match status" value="1"/>
</dbReference>
<evidence type="ECO:0000259" key="5">
    <source>
        <dbReference type="PROSITE" id="PS01124"/>
    </source>
</evidence>
<keyword evidence="4" id="KW-0597">Phosphoprotein</keyword>
<dbReference type="InterPro" id="IPR018060">
    <property type="entry name" value="HTH_AraC"/>
</dbReference>
<dbReference type="InterPro" id="IPR009057">
    <property type="entry name" value="Homeodomain-like_sf"/>
</dbReference>
<dbReference type="RefSeq" id="WP_375525532.1">
    <property type="nucleotide sequence ID" value="NZ_JBHILM010000012.1"/>
</dbReference>
<dbReference type="PROSITE" id="PS50110">
    <property type="entry name" value="RESPONSE_REGULATORY"/>
    <property type="match status" value="1"/>
</dbReference>
<evidence type="ECO:0000313" key="7">
    <source>
        <dbReference type="EMBL" id="MFB5681753.1"/>
    </source>
</evidence>
<dbReference type="Pfam" id="PF00072">
    <property type="entry name" value="Response_reg"/>
    <property type="match status" value="1"/>
</dbReference>
<dbReference type="CDD" id="cd17536">
    <property type="entry name" value="REC_YesN-like"/>
    <property type="match status" value="1"/>
</dbReference>
<reference evidence="7 8" key="1">
    <citation type="submission" date="2024-09" db="EMBL/GenBank/DDBJ databases">
        <authorList>
            <person name="Ruan L."/>
        </authorList>
    </citation>
    <scope>NUCLEOTIDE SEQUENCE [LARGE SCALE GENOMIC DNA]</scope>
    <source>
        <strain evidence="7 8">D33</strain>
    </source>
</reference>
<name>A0ABV5B7T7_9BACL</name>
<dbReference type="PROSITE" id="PS00041">
    <property type="entry name" value="HTH_ARAC_FAMILY_1"/>
    <property type="match status" value="1"/>
</dbReference>
<evidence type="ECO:0000256" key="2">
    <source>
        <dbReference type="ARBA" id="ARBA00023125"/>
    </source>
</evidence>
<comment type="caution">
    <text evidence="7">The sequence shown here is derived from an EMBL/GenBank/DDBJ whole genome shotgun (WGS) entry which is preliminary data.</text>
</comment>
<dbReference type="Gene3D" id="3.40.50.2300">
    <property type="match status" value="1"/>
</dbReference>
<accession>A0ABV5B7T7</accession>
<feature type="modified residue" description="4-aspartylphosphate" evidence="4">
    <location>
        <position position="58"/>
    </location>
</feature>
<evidence type="ECO:0000256" key="3">
    <source>
        <dbReference type="ARBA" id="ARBA00023163"/>
    </source>
</evidence>
<evidence type="ECO:0000313" key="8">
    <source>
        <dbReference type="Proteomes" id="UP001580407"/>
    </source>
</evidence>
<dbReference type="PRINTS" id="PR00032">
    <property type="entry name" value="HTHARAC"/>
</dbReference>
<dbReference type="InterPro" id="IPR011006">
    <property type="entry name" value="CheY-like_superfamily"/>
</dbReference>
<dbReference type="InterPro" id="IPR001789">
    <property type="entry name" value="Sig_transdc_resp-reg_receiver"/>
</dbReference>
<dbReference type="InterPro" id="IPR020449">
    <property type="entry name" value="Tscrpt_reg_AraC-type_HTH"/>
</dbReference>
<dbReference type="Gene3D" id="1.10.10.60">
    <property type="entry name" value="Homeodomain-like"/>
    <property type="match status" value="2"/>
</dbReference>